<comment type="similarity">
    <text evidence="2">Belongs to the GTP cyclohydrolase I family.</text>
</comment>
<dbReference type="InterPro" id="IPR001474">
    <property type="entry name" value="GTP_CycHdrlase_I"/>
</dbReference>
<dbReference type="Gramene" id="EFJ27670">
    <property type="protein sequence ID" value="EFJ27670"/>
    <property type="gene ID" value="SELMODRAFT_267473"/>
</dbReference>
<dbReference type="PROSITE" id="PS00859">
    <property type="entry name" value="GTP_CYCLOHYDROL_1_1"/>
    <property type="match status" value="1"/>
</dbReference>
<dbReference type="GO" id="GO:0006729">
    <property type="term" value="P:tetrahydrobiopterin biosynthetic process"/>
    <property type="evidence" value="ECO:0000318"/>
    <property type="project" value="GO_Central"/>
</dbReference>
<evidence type="ECO:0000256" key="1">
    <source>
        <dbReference type="ARBA" id="ARBA00005080"/>
    </source>
</evidence>
<dbReference type="EC" id="3.5.4.16" evidence="3"/>
<dbReference type="Pfam" id="PF01227">
    <property type="entry name" value="GTP_cyclohydroI"/>
    <property type="match status" value="2"/>
</dbReference>
<feature type="domain" description="GTP cyclohydrolase I" evidence="7">
    <location>
        <begin position="46"/>
        <end position="228"/>
    </location>
</feature>
<dbReference type="SUPFAM" id="SSF55620">
    <property type="entry name" value="Tetrahydrobiopterin biosynthesis enzymes-like"/>
    <property type="match status" value="2"/>
</dbReference>
<dbReference type="EMBL" id="GL377581">
    <property type="protein sequence ID" value="EFJ27670.1"/>
    <property type="molecule type" value="Genomic_DNA"/>
</dbReference>
<dbReference type="InParanoid" id="D8RJ88"/>
<dbReference type="InterPro" id="IPR020602">
    <property type="entry name" value="GTP_CycHdrlase_I_dom"/>
</dbReference>
<protein>
    <recommendedName>
        <fullName evidence="4">GTP cyclohydrolase 1</fullName>
        <ecNumber evidence="3">3.5.4.16</ecNumber>
    </recommendedName>
    <alternativeName>
        <fullName evidence="6">GTP cyclohydrolase I</fullName>
    </alternativeName>
</protein>
<reference evidence="8 9" key="1">
    <citation type="journal article" date="2011" name="Science">
        <title>The Selaginella genome identifies genetic changes associated with the evolution of vascular plants.</title>
        <authorList>
            <person name="Banks J.A."/>
            <person name="Nishiyama T."/>
            <person name="Hasebe M."/>
            <person name="Bowman J.L."/>
            <person name="Gribskov M."/>
            <person name="dePamphilis C."/>
            <person name="Albert V.A."/>
            <person name="Aono N."/>
            <person name="Aoyama T."/>
            <person name="Ambrose B.A."/>
            <person name="Ashton N.W."/>
            <person name="Axtell M.J."/>
            <person name="Barker E."/>
            <person name="Barker M.S."/>
            <person name="Bennetzen J.L."/>
            <person name="Bonawitz N.D."/>
            <person name="Chapple C."/>
            <person name="Cheng C."/>
            <person name="Correa L.G."/>
            <person name="Dacre M."/>
            <person name="DeBarry J."/>
            <person name="Dreyer I."/>
            <person name="Elias M."/>
            <person name="Engstrom E.M."/>
            <person name="Estelle M."/>
            <person name="Feng L."/>
            <person name="Finet C."/>
            <person name="Floyd S.K."/>
            <person name="Frommer W.B."/>
            <person name="Fujita T."/>
            <person name="Gramzow L."/>
            <person name="Gutensohn M."/>
            <person name="Harholt J."/>
            <person name="Hattori M."/>
            <person name="Heyl A."/>
            <person name="Hirai T."/>
            <person name="Hiwatashi Y."/>
            <person name="Ishikawa M."/>
            <person name="Iwata M."/>
            <person name="Karol K.G."/>
            <person name="Koehler B."/>
            <person name="Kolukisaoglu U."/>
            <person name="Kubo M."/>
            <person name="Kurata T."/>
            <person name="Lalonde S."/>
            <person name="Li K."/>
            <person name="Li Y."/>
            <person name="Litt A."/>
            <person name="Lyons E."/>
            <person name="Manning G."/>
            <person name="Maruyama T."/>
            <person name="Michael T.P."/>
            <person name="Mikami K."/>
            <person name="Miyazaki S."/>
            <person name="Morinaga S."/>
            <person name="Murata T."/>
            <person name="Mueller-Roeber B."/>
            <person name="Nelson D.R."/>
            <person name="Obara M."/>
            <person name="Oguri Y."/>
            <person name="Olmstead R.G."/>
            <person name="Onodera N."/>
            <person name="Petersen B.L."/>
            <person name="Pils B."/>
            <person name="Prigge M."/>
            <person name="Rensing S.A."/>
            <person name="Riano-Pachon D.M."/>
            <person name="Roberts A.W."/>
            <person name="Sato Y."/>
            <person name="Scheller H.V."/>
            <person name="Schulz B."/>
            <person name="Schulz C."/>
            <person name="Shakirov E.V."/>
            <person name="Shibagaki N."/>
            <person name="Shinohara N."/>
            <person name="Shippen D.E."/>
            <person name="Soerensen I."/>
            <person name="Sotooka R."/>
            <person name="Sugimoto N."/>
            <person name="Sugita M."/>
            <person name="Sumikawa N."/>
            <person name="Tanurdzic M."/>
            <person name="Theissen G."/>
            <person name="Ulvskov P."/>
            <person name="Wakazuki S."/>
            <person name="Weng J.K."/>
            <person name="Willats W.W."/>
            <person name="Wipf D."/>
            <person name="Wolf P.G."/>
            <person name="Yang L."/>
            <person name="Zimmer A.D."/>
            <person name="Zhu Q."/>
            <person name="Mitros T."/>
            <person name="Hellsten U."/>
            <person name="Loque D."/>
            <person name="Otillar R."/>
            <person name="Salamov A."/>
            <person name="Schmutz J."/>
            <person name="Shapiro H."/>
            <person name="Lindquist E."/>
            <person name="Lucas S."/>
            <person name="Rokhsar D."/>
            <person name="Grigoriev I.V."/>
        </authorList>
    </citation>
    <scope>NUCLEOTIDE SEQUENCE [LARGE SCALE GENOMIC DNA]</scope>
</reference>
<evidence type="ECO:0000259" key="7">
    <source>
        <dbReference type="Pfam" id="PF01227"/>
    </source>
</evidence>
<evidence type="ECO:0000256" key="4">
    <source>
        <dbReference type="ARBA" id="ARBA00017272"/>
    </source>
</evidence>
<organism evidence="9">
    <name type="scientific">Selaginella moellendorffii</name>
    <name type="common">Spikemoss</name>
    <dbReference type="NCBI Taxonomy" id="88036"/>
    <lineage>
        <taxon>Eukaryota</taxon>
        <taxon>Viridiplantae</taxon>
        <taxon>Streptophyta</taxon>
        <taxon>Embryophyta</taxon>
        <taxon>Tracheophyta</taxon>
        <taxon>Lycopodiopsida</taxon>
        <taxon>Selaginellales</taxon>
        <taxon>Selaginellaceae</taxon>
        <taxon>Selaginella</taxon>
    </lineage>
</organism>
<evidence type="ECO:0000313" key="9">
    <source>
        <dbReference type="Proteomes" id="UP000001514"/>
    </source>
</evidence>
<dbReference type="GO" id="GO:0003934">
    <property type="term" value="F:GTP cyclohydrolase I activity"/>
    <property type="evidence" value="ECO:0000318"/>
    <property type="project" value="GO_Central"/>
</dbReference>
<evidence type="ECO:0000313" key="8">
    <source>
        <dbReference type="EMBL" id="EFJ27670.1"/>
    </source>
</evidence>
<dbReference type="STRING" id="88036.D8RJ88"/>
<keyword evidence="5" id="KW-0378">Hydrolase</keyword>
<keyword evidence="9" id="KW-1185">Reference proteome</keyword>
<dbReference type="KEGG" id="smo:SELMODRAFT_267473"/>
<evidence type="ECO:0000256" key="5">
    <source>
        <dbReference type="ARBA" id="ARBA00022801"/>
    </source>
</evidence>
<evidence type="ECO:0000256" key="6">
    <source>
        <dbReference type="ARBA" id="ARBA00030854"/>
    </source>
</evidence>
<dbReference type="InterPro" id="IPR018234">
    <property type="entry name" value="GTP_CycHdrlase_I_CS"/>
</dbReference>
<dbReference type="PANTHER" id="PTHR11109">
    <property type="entry name" value="GTP CYCLOHYDROLASE I"/>
    <property type="match status" value="1"/>
</dbReference>
<accession>D8RJ88</accession>
<dbReference type="GO" id="GO:0005737">
    <property type="term" value="C:cytoplasm"/>
    <property type="evidence" value="ECO:0000318"/>
    <property type="project" value="GO_Central"/>
</dbReference>
<dbReference type="OMA" id="HCELKMP"/>
<dbReference type="PANTHER" id="PTHR11109:SF7">
    <property type="entry name" value="GTP CYCLOHYDROLASE 1"/>
    <property type="match status" value="1"/>
</dbReference>
<proteinExistence type="inferred from homology"/>
<dbReference type="FunCoup" id="D8RJ88">
    <property type="interactions" value="1389"/>
</dbReference>
<feature type="domain" description="GTP cyclohydrolase I" evidence="7">
    <location>
        <begin position="263"/>
        <end position="449"/>
    </location>
</feature>
<dbReference type="eggNOG" id="KOG2698">
    <property type="taxonomic scope" value="Eukaryota"/>
</dbReference>
<dbReference type="Gene3D" id="3.30.1130.10">
    <property type="match status" value="2"/>
</dbReference>
<dbReference type="UniPathway" id="UPA00848">
    <property type="reaction ID" value="UER00151"/>
</dbReference>
<sequence length="456" mass="48570">MGALPIAEFVSSASSASDSDRSAASDEDCLVDDGDGDLVADSRLVSSVRALLQGLGEDLSRNGLIKTPSRVANAFLSATKGYGLSAEQTIGGALFAEAGPGNGKGGGCGGMVVVRNIELFSTCESCLLPFKLCCHIAYIPSEQRVVGLSKLPRVAEIFAARLQSPDRLANEIGGALWDGFKPLGVAVVGETWHLECPRELRSSREPASWIRRSVCARKGSFEDDDRGSEDWQEFVAMLQLSGTGDAAAERSSSSHPNFETMVEAVVTLLRALGEDPTREELKLTPSRYVRWLLASTHGSRLSRDLILGNGVAAVEQDGDHHATMVAVLDLPFCSQCEHHLLPFSGVAHVGVLPAKNHPSSHPRASRAILEKIVKLYSCRLQVQERLTRQIADAVMSSTAASGVMVVVEAGHVCMISRGVKKTGSTTGTLATMGDFAVHGKKRAEFLQMIATANSSK</sequence>
<dbReference type="GO" id="GO:0005525">
    <property type="term" value="F:GTP binding"/>
    <property type="evidence" value="ECO:0000318"/>
    <property type="project" value="GO_Central"/>
</dbReference>
<name>D8RJ88_SELML</name>
<evidence type="ECO:0000256" key="2">
    <source>
        <dbReference type="ARBA" id="ARBA00008085"/>
    </source>
</evidence>
<dbReference type="Gene3D" id="1.10.286.10">
    <property type="match status" value="2"/>
</dbReference>
<evidence type="ECO:0000256" key="3">
    <source>
        <dbReference type="ARBA" id="ARBA00012715"/>
    </source>
</evidence>
<dbReference type="InterPro" id="IPR043134">
    <property type="entry name" value="GTP-CH-I_N"/>
</dbReference>
<dbReference type="GO" id="GO:0008270">
    <property type="term" value="F:zinc ion binding"/>
    <property type="evidence" value="ECO:0000318"/>
    <property type="project" value="GO_Central"/>
</dbReference>
<dbReference type="AlphaFoldDB" id="D8RJ88"/>
<gene>
    <name evidence="8" type="ORF">SELMODRAFT_267473</name>
</gene>
<dbReference type="HOGENOM" id="CLU_039473_0_0_1"/>
<dbReference type="InterPro" id="IPR043133">
    <property type="entry name" value="GTP-CH-I_C/QueF"/>
</dbReference>
<dbReference type="Proteomes" id="UP000001514">
    <property type="component" value="Unassembled WGS sequence"/>
</dbReference>
<dbReference type="PROSITE" id="PS00860">
    <property type="entry name" value="GTP_CYCLOHYDROL_1_2"/>
    <property type="match status" value="1"/>
</dbReference>
<comment type="pathway">
    <text evidence="1">Cofactor biosynthesis; 7,8-dihydroneopterin triphosphate biosynthesis; 7,8-dihydroneopterin triphosphate from GTP: step 1/1.</text>
</comment>
<dbReference type="GO" id="GO:0046654">
    <property type="term" value="P:tetrahydrofolate biosynthetic process"/>
    <property type="evidence" value="ECO:0007669"/>
    <property type="project" value="InterPro"/>
</dbReference>